<feature type="compositionally biased region" description="Acidic residues" evidence="1">
    <location>
        <begin position="39"/>
        <end position="48"/>
    </location>
</feature>
<comment type="caution">
    <text evidence="2">The sequence shown here is derived from an EMBL/GenBank/DDBJ whole genome shotgun (WGS) entry which is preliminary data.</text>
</comment>
<evidence type="ECO:0000256" key="1">
    <source>
        <dbReference type="SAM" id="MobiDB-lite"/>
    </source>
</evidence>
<dbReference type="AlphaFoldDB" id="A0ABD0QUU9"/>
<accession>A0ABD0QUU9</accession>
<sequence>MKQAESSLLNTSWSSLVKHAPLLRLNALDFSDLWDDEDLELDSTDEDSSQTSANQTAAIPIPPPPPPLAPPLPIASESPQPSGRRTLRLHWSALVGRFGLQSIWAGLEPVQLDTNRLEYLFESKSSNNSTLCSLMEGRQ</sequence>
<dbReference type="PANTHER" id="PTHR45920">
    <property type="entry name" value="FORMIN HOMOLOGY 2 DOMAIN CONTAINING, ISOFORM I"/>
    <property type="match status" value="1"/>
</dbReference>
<evidence type="ECO:0000313" key="2">
    <source>
        <dbReference type="EMBL" id="KAL0189975.1"/>
    </source>
</evidence>
<dbReference type="SUPFAM" id="SSF101447">
    <property type="entry name" value="Formin homology 2 domain (FH2 domain)"/>
    <property type="match status" value="1"/>
</dbReference>
<feature type="compositionally biased region" description="Pro residues" evidence="1">
    <location>
        <begin position="60"/>
        <end position="73"/>
    </location>
</feature>
<name>A0ABD0QUU9_CIRMR</name>
<proteinExistence type="predicted"/>
<feature type="non-terminal residue" evidence="2">
    <location>
        <position position="139"/>
    </location>
</feature>
<gene>
    <name evidence="2" type="ORF">M9458_017074</name>
</gene>
<organism evidence="2 3">
    <name type="scientific">Cirrhinus mrigala</name>
    <name type="common">Mrigala</name>
    <dbReference type="NCBI Taxonomy" id="683832"/>
    <lineage>
        <taxon>Eukaryota</taxon>
        <taxon>Metazoa</taxon>
        <taxon>Chordata</taxon>
        <taxon>Craniata</taxon>
        <taxon>Vertebrata</taxon>
        <taxon>Euteleostomi</taxon>
        <taxon>Actinopterygii</taxon>
        <taxon>Neopterygii</taxon>
        <taxon>Teleostei</taxon>
        <taxon>Ostariophysi</taxon>
        <taxon>Cypriniformes</taxon>
        <taxon>Cyprinidae</taxon>
        <taxon>Labeoninae</taxon>
        <taxon>Labeonini</taxon>
        <taxon>Cirrhinus</taxon>
    </lineage>
</organism>
<keyword evidence="3" id="KW-1185">Reference proteome</keyword>
<dbReference type="PANTHER" id="PTHR45920:SF4">
    <property type="entry name" value="FORMIN HOMOLOGY 2 DOMAIN CONTAINING, ISOFORM I"/>
    <property type="match status" value="1"/>
</dbReference>
<evidence type="ECO:0000313" key="3">
    <source>
        <dbReference type="Proteomes" id="UP001529510"/>
    </source>
</evidence>
<protein>
    <submittedName>
        <fullName evidence="2">Uncharacterized protein</fullName>
    </submittedName>
</protein>
<reference evidence="2 3" key="1">
    <citation type="submission" date="2024-05" db="EMBL/GenBank/DDBJ databases">
        <title>Genome sequencing and assembly of Indian major carp, Cirrhinus mrigala (Hamilton, 1822).</title>
        <authorList>
            <person name="Mohindra V."/>
            <person name="Chowdhury L.M."/>
            <person name="Lal K."/>
            <person name="Jena J.K."/>
        </authorList>
    </citation>
    <scope>NUCLEOTIDE SEQUENCE [LARGE SCALE GENOMIC DNA]</scope>
    <source>
        <strain evidence="2">CM1030</strain>
        <tissue evidence="2">Blood</tissue>
    </source>
</reference>
<feature type="region of interest" description="Disordered" evidence="1">
    <location>
        <begin position="39"/>
        <end position="83"/>
    </location>
</feature>
<dbReference type="EMBL" id="JAMKFB020000007">
    <property type="protein sequence ID" value="KAL0189975.1"/>
    <property type="molecule type" value="Genomic_DNA"/>
</dbReference>
<dbReference type="Proteomes" id="UP001529510">
    <property type="component" value="Unassembled WGS sequence"/>
</dbReference>